<evidence type="ECO:0000313" key="1">
    <source>
        <dbReference type="EMBL" id="CAD7588516.1"/>
    </source>
</evidence>
<name>A0A7R9PJ72_TIMGE</name>
<protein>
    <submittedName>
        <fullName evidence="1">Uncharacterized protein</fullName>
    </submittedName>
</protein>
<accession>A0A7R9PJ72</accession>
<reference evidence="1" key="1">
    <citation type="submission" date="2020-11" db="EMBL/GenBank/DDBJ databases">
        <authorList>
            <person name="Tran Van P."/>
        </authorList>
    </citation>
    <scope>NUCLEOTIDE SEQUENCE</scope>
</reference>
<gene>
    <name evidence="1" type="ORF">TGEB3V08_LOCUS2566</name>
</gene>
<organism evidence="1">
    <name type="scientific">Timema genevievae</name>
    <name type="common">Walking stick</name>
    <dbReference type="NCBI Taxonomy" id="629358"/>
    <lineage>
        <taxon>Eukaryota</taxon>
        <taxon>Metazoa</taxon>
        <taxon>Ecdysozoa</taxon>
        <taxon>Arthropoda</taxon>
        <taxon>Hexapoda</taxon>
        <taxon>Insecta</taxon>
        <taxon>Pterygota</taxon>
        <taxon>Neoptera</taxon>
        <taxon>Polyneoptera</taxon>
        <taxon>Phasmatodea</taxon>
        <taxon>Timematodea</taxon>
        <taxon>Timematoidea</taxon>
        <taxon>Timematidae</taxon>
        <taxon>Timema</taxon>
    </lineage>
</organism>
<dbReference type="AlphaFoldDB" id="A0A7R9PJ72"/>
<sequence length="208" mass="22758">MPGKEDVTPSSVGRHATNRAKVLDSCVQLAEVQLFSTLSALLEMLGTGEPIKSQNQPSQISAHAHLSTHALYSQKLADSFIGRCARMILMAVAALAALIDYSAHAHAVPLRCPRQDSLDYTVLLSHPSDCGLFLICQSGRPIVGMRSYIDLRNRSPVTFQWWGDARFSRSQLIGPLFTSSKARVGEHFDSRTTSEALVDHRLGTNALE</sequence>
<dbReference type="EMBL" id="OE839764">
    <property type="protein sequence ID" value="CAD7588516.1"/>
    <property type="molecule type" value="Genomic_DNA"/>
</dbReference>
<proteinExistence type="predicted"/>